<reference evidence="1" key="1">
    <citation type="submission" date="2022-06" db="EMBL/GenBank/DDBJ databases">
        <title>Phylogenomic reconstructions and comparative analyses of Kickxellomycotina fungi.</title>
        <authorList>
            <person name="Reynolds N.K."/>
            <person name="Stajich J.E."/>
            <person name="Barry K."/>
            <person name="Grigoriev I.V."/>
            <person name="Crous P."/>
            <person name="Smith M.E."/>
        </authorList>
    </citation>
    <scope>NUCLEOTIDE SEQUENCE</scope>
    <source>
        <strain evidence="1">RSA 2271</strain>
    </source>
</reference>
<feature type="non-terminal residue" evidence="1">
    <location>
        <position position="1276"/>
    </location>
</feature>
<organism evidence="1 2">
    <name type="scientific">Spiromyces aspiralis</name>
    <dbReference type="NCBI Taxonomy" id="68401"/>
    <lineage>
        <taxon>Eukaryota</taxon>
        <taxon>Fungi</taxon>
        <taxon>Fungi incertae sedis</taxon>
        <taxon>Zoopagomycota</taxon>
        <taxon>Kickxellomycotina</taxon>
        <taxon>Kickxellomycetes</taxon>
        <taxon>Kickxellales</taxon>
        <taxon>Kickxellaceae</taxon>
        <taxon>Spiromyces</taxon>
    </lineage>
</organism>
<dbReference type="Proteomes" id="UP001145114">
    <property type="component" value="Unassembled WGS sequence"/>
</dbReference>
<proteinExistence type="predicted"/>
<comment type="caution">
    <text evidence="1">The sequence shown here is derived from an EMBL/GenBank/DDBJ whole genome shotgun (WGS) entry which is preliminary data.</text>
</comment>
<name>A0ACC1HI22_9FUNG</name>
<accession>A0ACC1HI22</accession>
<protein>
    <submittedName>
        <fullName evidence="1">AAA ATPase midasin</fullName>
    </submittedName>
</protein>
<evidence type="ECO:0000313" key="1">
    <source>
        <dbReference type="EMBL" id="KAJ1674966.1"/>
    </source>
</evidence>
<sequence>MIDCGNATARELSDFSLQAPTTFDNLVRLLRGMQIPKPILLEGSPGVGKTSLVSALANLSGHHLVRINLSDQTDLMDLFGSDLPVEGGKPGEFVWRDAPFLQAMQSGHWVLLDEINLASQSVLEGLNACLDHRGTVYVSELDKSFSQHPGFRVFAAQNPIQQGGGRKGLPKSFVNRFTQVYFDELNRDDMMMICQNLFAASFGRASDDPSSAARDDVARRILGQVLAFNDEVYRETMVTRRFGREGSPWEFNLRDVLRWLEISVSRTPSMQFDAAVRYFVRMLYVDRMRNPADRQHVADLYHRVFGDAIADLVKGNPHYTITPARIQVGGAVLDRRAVAQRPLTGGVSSLRLLRHQLRPLESAMHCLSMSWMPILIGKSGVGKTSLVRWLAATAGYPLVEFSMNTGVDTMELLGGFEQVDLFRHFEHVRQRIYALIKRIEQEVLASRSGPAQQSKLAELGQLLMRLHADNTVTRSRSGSEGGDGGHPDFKAARLALEDICRFATDNGPLAAIDGSGGSIVAEAEAIDRHLEVCRDMAARGVSGQFEWVDGVLVEALEKGHWLLVDQANLCNPSVLDRLNGLLEPRGVLVVNERGMVDGQIKIISPHPDFRIIMTMDPSAGELSRAMRNRGIEIVMHEPTLDDGEVLDWILDVASANGIHDMPLAANLLRVIDKQTRLESHIGDSRAVSCSLTRDYSLLCRLVAEKVQRGVQLSHDLLLSTPIDGKARSGSDDRVMQEFYGWLNRLPSFSQINSCTLQESLLTTLLAEFAGAASGSGDDRAAARLLAAVALATRYTLDDGGDDDDDDAGSSGPWWVKSFRAQVGHLRSMLHGSLAAAARGSSSGCANEKIDKVVEFITEPHPLIEAAVSLVKKQLRGNEVPLVTIPVDVGKVSETSLASNISRTLSAWFISYHCAESLDEARELGHLTDAPGSGSAAQVQGLTHLQLAYLYTASHGQQVLSTQLNHPVLTVVYPLLEATRDLAYRWVDYLAGEATSDASPSMRDEGIYHRLTTTVETVMSIRRQMWDKLAAVRGIRSPVNISYLSACGEWMRDALDNVTDIAGVLSDDVGTALGNVTGHLQAFQAALDQGNGTQVARIIWERNHPITLLDSELRKLEVKLTTQAARLATAAAGDDEESSEWVVQGLATIYALADKSAREHRGDLLATLGQVAERLEDKLAPVSKAGPDAAGGDSGENNTEGAPAAVTPSAFLGRLLVLARQHSNNRMLDIIASGLSLSQAADSTELAGAAALTAFKLMRPILARLSTAHVSGYDWDR</sequence>
<evidence type="ECO:0000313" key="2">
    <source>
        <dbReference type="Proteomes" id="UP001145114"/>
    </source>
</evidence>
<gene>
    <name evidence="1" type="primary">MDN1_3</name>
    <name evidence="1" type="ORF">EV182_002204</name>
</gene>
<dbReference type="EMBL" id="JAMZIH010005568">
    <property type="protein sequence ID" value="KAJ1674966.1"/>
    <property type="molecule type" value="Genomic_DNA"/>
</dbReference>
<keyword evidence="2" id="KW-1185">Reference proteome</keyword>